<keyword evidence="3" id="KW-0813">Transport</keyword>
<reference evidence="10" key="1">
    <citation type="submission" date="2021-04" db="EMBL/GenBank/DDBJ databases">
        <authorList>
            <consortium name="Molecular Ecology Group"/>
        </authorList>
    </citation>
    <scope>NUCLEOTIDE SEQUENCE</scope>
</reference>
<accession>A0A8S3ZMX5</accession>
<feature type="transmembrane region" description="Helical" evidence="8">
    <location>
        <begin position="253"/>
        <end position="275"/>
    </location>
</feature>
<sequence length="310" mass="33044">MQTGFAFLEAGSVRSKNATNLLIKNLLDAFIAGVAYWTLGFAFAFGEGNGFIGWHYFASSGLPLTKMAFFFFQYVFAATAATIVSGALAERCEMAAYFIYSFAITGWIYPVVTHWAWSDEGWLKKGMDYDIDGKMEQIGYQDFAGSGVVHCIGGTAAFVGALILGPRHGRFHKPSKTTLQVRGHSLPFTALGGFILCFGFLAFNGGSRLTVSHEDDGAIIGLAVVNTCISGSTAAIVSLIIRRIGVFGGTWSFLNTLNGALAGMVAVCAGCDSMRPWGAPIVGSIAAIAFNITSWLMCKIKLDDPVDAVA</sequence>
<feature type="transmembrane region" description="Helical" evidence="8">
    <location>
        <begin position="218"/>
        <end position="241"/>
    </location>
</feature>
<evidence type="ECO:0000256" key="8">
    <source>
        <dbReference type="SAM" id="Phobius"/>
    </source>
</evidence>
<keyword evidence="11" id="KW-1185">Reference proteome</keyword>
<evidence type="ECO:0000259" key="9">
    <source>
        <dbReference type="Pfam" id="PF00909"/>
    </source>
</evidence>
<feature type="domain" description="Ammonium transporter AmtB-like" evidence="9">
    <location>
        <begin position="1"/>
        <end position="309"/>
    </location>
</feature>
<evidence type="ECO:0000256" key="5">
    <source>
        <dbReference type="ARBA" id="ARBA00022989"/>
    </source>
</evidence>
<dbReference type="SUPFAM" id="SSF111352">
    <property type="entry name" value="Ammonium transporter"/>
    <property type="match status" value="1"/>
</dbReference>
<keyword evidence="5 8" id="KW-1133">Transmembrane helix</keyword>
<evidence type="ECO:0000256" key="2">
    <source>
        <dbReference type="ARBA" id="ARBA00005887"/>
    </source>
</evidence>
<evidence type="ECO:0000313" key="10">
    <source>
        <dbReference type="EMBL" id="CAG5130739.1"/>
    </source>
</evidence>
<dbReference type="Proteomes" id="UP000678393">
    <property type="component" value="Unassembled WGS sequence"/>
</dbReference>
<dbReference type="PROSITE" id="PS01219">
    <property type="entry name" value="AMMONIUM_TRANSP"/>
    <property type="match status" value="1"/>
</dbReference>
<dbReference type="EMBL" id="CAJHNH020004224">
    <property type="protein sequence ID" value="CAG5130739.1"/>
    <property type="molecule type" value="Genomic_DNA"/>
</dbReference>
<proteinExistence type="inferred from homology"/>
<feature type="transmembrane region" description="Helical" evidence="8">
    <location>
        <begin position="281"/>
        <end position="298"/>
    </location>
</feature>
<dbReference type="AlphaFoldDB" id="A0A8S3ZMX5"/>
<comment type="subcellular location">
    <subcellularLocation>
        <location evidence="1">Membrane</location>
        <topology evidence="1">Multi-pass membrane protein</topology>
    </subcellularLocation>
</comment>
<comment type="similarity">
    <text evidence="2">Belongs to the ammonia transporter channel (TC 1.A.11.2) family.</text>
</comment>
<feature type="transmembrane region" description="Helical" evidence="8">
    <location>
        <begin position="26"/>
        <end position="46"/>
    </location>
</feature>
<feature type="non-terminal residue" evidence="10">
    <location>
        <position position="310"/>
    </location>
</feature>
<dbReference type="OrthoDB" id="534912at2759"/>
<dbReference type="PANTHER" id="PTHR11730">
    <property type="entry name" value="AMMONIUM TRANSPORTER"/>
    <property type="match status" value="1"/>
</dbReference>
<dbReference type="GO" id="GO:0097272">
    <property type="term" value="P:ammonium homeostasis"/>
    <property type="evidence" value="ECO:0007669"/>
    <property type="project" value="TreeGrafter"/>
</dbReference>
<dbReference type="InterPro" id="IPR018047">
    <property type="entry name" value="Ammonium_transpt_CS"/>
</dbReference>
<feature type="transmembrane region" description="Helical" evidence="8">
    <location>
        <begin position="66"/>
        <end position="88"/>
    </location>
</feature>
<feature type="transmembrane region" description="Helical" evidence="8">
    <location>
        <begin position="143"/>
        <end position="165"/>
    </location>
</feature>
<protein>
    <recommendedName>
        <fullName evidence="9">Ammonium transporter AmtB-like domain-containing protein</fullName>
    </recommendedName>
</protein>
<evidence type="ECO:0000256" key="7">
    <source>
        <dbReference type="ARBA" id="ARBA00023177"/>
    </source>
</evidence>
<evidence type="ECO:0000256" key="4">
    <source>
        <dbReference type="ARBA" id="ARBA00022692"/>
    </source>
</evidence>
<dbReference type="Gene3D" id="1.10.3430.10">
    <property type="entry name" value="Ammonium transporter AmtB like domains"/>
    <property type="match status" value="1"/>
</dbReference>
<dbReference type="Pfam" id="PF00909">
    <property type="entry name" value="Ammonium_transp"/>
    <property type="match status" value="1"/>
</dbReference>
<feature type="transmembrane region" description="Helical" evidence="8">
    <location>
        <begin position="95"/>
        <end position="117"/>
    </location>
</feature>
<keyword evidence="6 8" id="KW-0472">Membrane</keyword>
<evidence type="ECO:0000256" key="6">
    <source>
        <dbReference type="ARBA" id="ARBA00023136"/>
    </source>
</evidence>
<feature type="transmembrane region" description="Helical" evidence="8">
    <location>
        <begin position="186"/>
        <end position="206"/>
    </location>
</feature>
<name>A0A8S3ZMX5_9EUPU</name>
<dbReference type="InterPro" id="IPR024041">
    <property type="entry name" value="NH4_transpt_AmtB-like_dom"/>
</dbReference>
<organism evidence="10 11">
    <name type="scientific">Candidula unifasciata</name>
    <dbReference type="NCBI Taxonomy" id="100452"/>
    <lineage>
        <taxon>Eukaryota</taxon>
        <taxon>Metazoa</taxon>
        <taxon>Spiralia</taxon>
        <taxon>Lophotrochozoa</taxon>
        <taxon>Mollusca</taxon>
        <taxon>Gastropoda</taxon>
        <taxon>Heterobranchia</taxon>
        <taxon>Euthyneura</taxon>
        <taxon>Panpulmonata</taxon>
        <taxon>Eupulmonata</taxon>
        <taxon>Stylommatophora</taxon>
        <taxon>Helicina</taxon>
        <taxon>Helicoidea</taxon>
        <taxon>Geomitridae</taxon>
        <taxon>Candidula</taxon>
    </lineage>
</organism>
<evidence type="ECO:0000313" key="11">
    <source>
        <dbReference type="Proteomes" id="UP000678393"/>
    </source>
</evidence>
<keyword evidence="4 8" id="KW-0812">Transmembrane</keyword>
<comment type="caution">
    <text evidence="10">The sequence shown here is derived from an EMBL/GenBank/DDBJ whole genome shotgun (WGS) entry which is preliminary data.</text>
</comment>
<dbReference type="PANTHER" id="PTHR11730:SF6">
    <property type="entry name" value="AMMONIUM TRANSPORTER"/>
    <property type="match status" value="1"/>
</dbReference>
<evidence type="ECO:0000256" key="3">
    <source>
        <dbReference type="ARBA" id="ARBA00022448"/>
    </source>
</evidence>
<evidence type="ECO:0000256" key="1">
    <source>
        <dbReference type="ARBA" id="ARBA00004141"/>
    </source>
</evidence>
<dbReference type="GO" id="GO:0005886">
    <property type="term" value="C:plasma membrane"/>
    <property type="evidence" value="ECO:0007669"/>
    <property type="project" value="TreeGrafter"/>
</dbReference>
<dbReference type="GO" id="GO:0008519">
    <property type="term" value="F:ammonium channel activity"/>
    <property type="evidence" value="ECO:0007669"/>
    <property type="project" value="InterPro"/>
</dbReference>
<keyword evidence="7" id="KW-0924">Ammonia transport</keyword>
<gene>
    <name evidence="10" type="ORF">CUNI_LOCUS16297</name>
</gene>
<dbReference type="InterPro" id="IPR029020">
    <property type="entry name" value="Ammonium/urea_transptr"/>
</dbReference>